<protein>
    <submittedName>
        <fullName evidence="1">Macaca fascicularis brain cDNA clone: QflA-22139, similar to human phosphoprotein associated withglycosphingolipid-enriched microdomains (PAG), mRNA, RefSeq: NM_018440.2</fullName>
    </submittedName>
</protein>
<sequence>MLGHRPHIWMAAMRPSPKGCARECVFPMVSTAHTNSVASHKLTATLR</sequence>
<accession>I7G785</accession>
<proteinExistence type="evidence at transcript level"/>
<organism evidence="1">
    <name type="scientific">Macaca fascicularis</name>
    <name type="common">Crab-eating macaque</name>
    <name type="synonym">Cynomolgus monkey</name>
    <dbReference type="NCBI Taxonomy" id="9541"/>
    <lineage>
        <taxon>Eukaryota</taxon>
        <taxon>Metazoa</taxon>
        <taxon>Chordata</taxon>
        <taxon>Craniata</taxon>
        <taxon>Vertebrata</taxon>
        <taxon>Euteleostomi</taxon>
        <taxon>Mammalia</taxon>
        <taxon>Eutheria</taxon>
        <taxon>Euarchontoglires</taxon>
        <taxon>Primates</taxon>
        <taxon>Haplorrhini</taxon>
        <taxon>Catarrhini</taxon>
        <taxon>Cercopithecidae</taxon>
        <taxon>Cercopithecinae</taxon>
        <taxon>Macaca</taxon>
    </lineage>
</organism>
<evidence type="ECO:0000313" key="1">
    <source>
        <dbReference type="EMBL" id="BAE90407.1"/>
    </source>
</evidence>
<dbReference type="AlphaFoldDB" id="I7G785"/>
<name>I7G785_MACFA</name>
<dbReference type="EMBL" id="AB173345">
    <property type="protein sequence ID" value="BAE90407.1"/>
    <property type="molecule type" value="mRNA"/>
</dbReference>
<reference evidence="1" key="1">
    <citation type="journal article" date="2007" name="PLoS Biol.">
        <title>Rate of evolution in brain-expressed genes in humans and other primates.</title>
        <authorList>
            <person name="Wang H.-Y."/>
            <person name="Chien H.-C."/>
            <person name="Osada N."/>
            <person name="Hashimoto K."/>
            <person name="Sugano S."/>
            <person name="Gojobori T."/>
            <person name="Chou C.-K."/>
            <person name="Tsai S.-F."/>
            <person name="Wu C.-I."/>
            <person name="Shen C.-K.J."/>
        </authorList>
    </citation>
    <scope>NUCLEOTIDE SEQUENCE</scope>
</reference>